<proteinExistence type="predicted"/>
<evidence type="ECO:0000313" key="3">
    <source>
        <dbReference type="Proteomes" id="UP000032614"/>
    </source>
</evidence>
<organism evidence="2 3">
    <name type="scientific">Paraburkholderia fungorum</name>
    <dbReference type="NCBI Taxonomy" id="134537"/>
    <lineage>
        <taxon>Bacteria</taxon>
        <taxon>Pseudomonadati</taxon>
        <taxon>Pseudomonadota</taxon>
        <taxon>Betaproteobacteria</taxon>
        <taxon>Burkholderiales</taxon>
        <taxon>Burkholderiaceae</taxon>
        <taxon>Paraburkholderia</taxon>
    </lineage>
</organism>
<dbReference type="AlphaFoldDB" id="A0AAU8T579"/>
<dbReference type="KEGG" id="bfn:OI25_616"/>
<reference evidence="2 3" key="1">
    <citation type="journal article" date="2015" name="Genome Announc.">
        <title>Complete genome sequences for 59 burkholderia isolates, both pathogenic and near neighbor.</title>
        <authorList>
            <person name="Johnson S.L."/>
            <person name="Bishop-Lilly K.A."/>
            <person name="Ladner J.T."/>
            <person name="Daligault H.E."/>
            <person name="Davenport K.W."/>
            <person name="Jaissle J."/>
            <person name="Frey K.G."/>
            <person name="Koroleva G.I."/>
            <person name="Bruce D.C."/>
            <person name="Coyne S.R."/>
            <person name="Broomall S.M."/>
            <person name="Li P.E."/>
            <person name="Teshima H."/>
            <person name="Gibbons H.S."/>
            <person name="Palacios G.F."/>
            <person name="Rosenzweig C.N."/>
            <person name="Redden C.L."/>
            <person name="Xu Y."/>
            <person name="Minogue T.D."/>
            <person name="Chain P.S."/>
        </authorList>
    </citation>
    <scope>NUCLEOTIDE SEQUENCE [LARGE SCALE GENOMIC DNA]</scope>
    <source>
        <strain evidence="2 3">ATCC BAA-463</strain>
    </source>
</reference>
<evidence type="ECO:0000313" key="2">
    <source>
        <dbReference type="EMBL" id="AJZ59034.1"/>
    </source>
</evidence>
<feature type="coiled-coil region" evidence="1">
    <location>
        <begin position="338"/>
        <end position="365"/>
    </location>
</feature>
<dbReference type="Proteomes" id="UP000032614">
    <property type="component" value="Chromosome 1"/>
</dbReference>
<accession>A0AAU8T579</accession>
<keyword evidence="1" id="KW-0175">Coiled coil</keyword>
<name>A0AAU8T579_9BURK</name>
<protein>
    <submittedName>
        <fullName evidence="2">Uncharacterized protein</fullName>
    </submittedName>
</protein>
<evidence type="ECO:0000256" key="1">
    <source>
        <dbReference type="SAM" id="Coils"/>
    </source>
</evidence>
<sequence length="643" mass="71514">MQGSPHQQAYVFGNNERLPQKTDSAMIFRSKAKATPAMVDVRQPVAADQNRSDDALPVKQGKPKMLLLDLDPGAVAAVTSKWTDVVIATLGRPYKVPKASGYVPVINHDFLSGHKECDIVVADFAWKQIESRSPGEKHRPNEETDLWVNQKLGYVDNRGLTGLRERETFERIIRQGGIIIVFADYAPPHDAMMTSIGYGNKLVPGSEVNLDVWNLATPFEYLSVSDDRGSVMTACDSSSLGKLLGKYLPESEFRCTFKPRYPDDHWMPLAVNKYQDWVAAALGKDHRLVALVVPQLADKAGFIGELLSAVLPEYLPDLFPEIATGAWTHRSEYELPQVAQLRREKARIEDEARTAVAALDNLIQAEQTANGWLHDLLTATGDELVDAVKRALAEMGFSAVVDVDEIRDKEGLSRREDLRIEDRRPVLVVDIKGIGGRPSDEDATQANKHALIHARETKNPDVQGLSIINHERHMPPLERDNAMPFRDELLTVAEETGLGLMTSFDLYRLIVNMRRWKWAPDTVQPLLYASRRSEIVPAHYEYIGTVAHVWSKAFGVVIENGTVNVGDTLAIEGEIYFEELPVESIRVNDAKVQSATENNQAGFPRAEGGTKLREGARVFVVKRIDHMPTTDIAAPERTGAAAH</sequence>
<dbReference type="RefSeq" id="WP_052719616.1">
    <property type="nucleotide sequence ID" value="NZ_CP010026.1"/>
</dbReference>
<dbReference type="GeneID" id="66520877"/>
<dbReference type="EMBL" id="CP010026">
    <property type="protein sequence ID" value="AJZ59034.1"/>
    <property type="molecule type" value="Genomic_DNA"/>
</dbReference>
<gene>
    <name evidence="2" type="ORF">OI25_616</name>
</gene>